<keyword evidence="4" id="KW-1185">Reference proteome</keyword>
<evidence type="ECO:0000259" key="2">
    <source>
        <dbReference type="Pfam" id="PF21722"/>
    </source>
</evidence>
<gene>
    <name evidence="3" type="ORF">Gasu_61660</name>
</gene>
<dbReference type="GeneID" id="17085174"/>
<organism evidence="3 4">
    <name type="scientific">Galdieria sulphuraria</name>
    <name type="common">Red alga</name>
    <dbReference type="NCBI Taxonomy" id="130081"/>
    <lineage>
        <taxon>Eukaryota</taxon>
        <taxon>Rhodophyta</taxon>
        <taxon>Bangiophyceae</taxon>
        <taxon>Galdieriales</taxon>
        <taxon>Galdieriaceae</taxon>
        <taxon>Galdieria</taxon>
    </lineage>
</organism>
<dbReference type="Proteomes" id="UP000030680">
    <property type="component" value="Unassembled WGS sequence"/>
</dbReference>
<feature type="region of interest" description="Disordered" evidence="1">
    <location>
        <begin position="216"/>
        <end position="290"/>
    </location>
</feature>
<dbReference type="EMBL" id="KB454583">
    <property type="protein sequence ID" value="EME26188.1"/>
    <property type="molecule type" value="Genomic_DNA"/>
</dbReference>
<evidence type="ECO:0000256" key="1">
    <source>
        <dbReference type="SAM" id="MobiDB-lite"/>
    </source>
</evidence>
<name>M2XR98_GALSU</name>
<evidence type="ECO:0000313" key="4">
    <source>
        <dbReference type="Proteomes" id="UP000030680"/>
    </source>
</evidence>
<feature type="compositionally biased region" description="Gly residues" evidence="1">
    <location>
        <begin position="219"/>
        <end position="234"/>
    </location>
</feature>
<evidence type="ECO:0000313" key="3">
    <source>
        <dbReference type="EMBL" id="EME26188.1"/>
    </source>
</evidence>
<dbReference type="AlphaFoldDB" id="M2XR98"/>
<dbReference type="InterPro" id="IPR049304">
    <property type="entry name" value="Gly_rich_dom"/>
</dbReference>
<protein>
    <recommendedName>
        <fullName evidence="2">Glycine-rich domain-containing protein</fullName>
    </recommendedName>
</protein>
<reference evidence="4" key="1">
    <citation type="journal article" date="2013" name="Science">
        <title>Gene transfer from bacteria and archaea facilitated evolution of an extremophilic eukaryote.</title>
        <authorList>
            <person name="Schonknecht G."/>
            <person name="Chen W.H."/>
            <person name="Ternes C.M."/>
            <person name="Barbier G.G."/>
            <person name="Shrestha R.P."/>
            <person name="Stanke M."/>
            <person name="Brautigam A."/>
            <person name="Baker B.J."/>
            <person name="Banfield J.F."/>
            <person name="Garavito R.M."/>
            <person name="Carr K."/>
            <person name="Wilkerson C."/>
            <person name="Rensing S.A."/>
            <person name="Gagneul D."/>
            <person name="Dickenson N.E."/>
            <person name="Oesterhelt C."/>
            <person name="Lercher M.J."/>
            <person name="Weber A.P."/>
        </authorList>
    </citation>
    <scope>NUCLEOTIDE SEQUENCE [LARGE SCALE GENOMIC DNA]</scope>
    <source>
        <strain evidence="4">074W</strain>
    </source>
</reference>
<dbReference type="Pfam" id="PF21722">
    <property type="entry name" value="Gly_rich_2"/>
    <property type="match status" value="1"/>
</dbReference>
<feature type="domain" description="Glycine-rich" evidence="2">
    <location>
        <begin position="152"/>
        <end position="314"/>
    </location>
</feature>
<dbReference type="KEGG" id="gsl:Gasu_61660"/>
<dbReference type="RefSeq" id="XP_005702708.1">
    <property type="nucleotide sequence ID" value="XM_005702651.1"/>
</dbReference>
<sequence>MLGECHQIGYSHPSIYTVQVPRGPDIHVIFGSKVLINNRTLYKVFSTTLFPPVNITADIPDCRESGFEETSLKVNDTLLDPSFVPSLCPLENVSLTEGRVYESVQGGHRIQFQGYLEESSLEPFLQDDAPASFLTQIGQVRPEVSLSFDSPGLHVVTIPEHVHKARGLVIGGGGGGGAGGSRVTLCSAIPVGGGGGGAGGTAFGDTTVVPGRKQKLFVGKGGDGGNPGYGGTGGESSTFIDLSGGGGRGGNPGSTSGPGSGGAGGSGGGPTVKVGGSGGNGATSRGGSGGKPYEYELYSNGEGGAGGSYFGDVGQPGKNGLVHIVFEPSSSVMDLEHFQEEYEKLAQPCGLFSVIAGGPLHLYESPDDDSETFSD</sequence>
<dbReference type="OrthoDB" id="7934at2759"/>
<dbReference type="Gramene" id="EME26188">
    <property type="protein sequence ID" value="EME26188"/>
    <property type="gene ID" value="Gasu_61660"/>
</dbReference>
<proteinExistence type="predicted"/>
<accession>M2XR98</accession>
<feature type="compositionally biased region" description="Gly residues" evidence="1">
    <location>
        <begin position="243"/>
        <end position="290"/>
    </location>
</feature>